<feature type="coiled-coil region" evidence="1">
    <location>
        <begin position="600"/>
        <end position="641"/>
    </location>
</feature>
<dbReference type="InterPro" id="IPR038830">
    <property type="entry name" value="CCDC186"/>
</dbReference>
<dbReference type="GO" id="GO:0005802">
    <property type="term" value="C:trans-Golgi network"/>
    <property type="evidence" value="ECO:0007669"/>
    <property type="project" value="TreeGrafter"/>
</dbReference>
<keyword evidence="4" id="KW-1185">Reference proteome</keyword>
<dbReference type="AlphaFoldDB" id="A0A9N9RYI9"/>
<reference evidence="3" key="1">
    <citation type="submission" date="2022-01" db="EMBL/GenBank/DDBJ databases">
        <authorList>
            <person name="King R."/>
        </authorList>
    </citation>
    <scope>NUCLEOTIDE SEQUENCE</scope>
</reference>
<feature type="coiled-coil region" evidence="1">
    <location>
        <begin position="209"/>
        <end position="394"/>
    </location>
</feature>
<name>A0A9N9RYI9_9DIPT</name>
<evidence type="ECO:0000313" key="3">
    <source>
        <dbReference type="EMBL" id="CAG9806383.1"/>
    </source>
</evidence>
<dbReference type="PANTHER" id="PTHR18911:SF5">
    <property type="entry name" value="COILED-COIL DOMAIN-CONTAINING PROTEIN 186"/>
    <property type="match status" value="1"/>
</dbReference>
<dbReference type="Proteomes" id="UP001153620">
    <property type="component" value="Chromosome 3"/>
</dbReference>
<feature type="region of interest" description="Disordered" evidence="2">
    <location>
        <begin position="483"/>
        <end position="520"/>
    </location>
</feature>
<proteinExistence type="predicted"/>
<evidence type="ECO:0000256" key="2">
    <source>
        <dbReference type="SAM" id="MobiDB-lite"/>
    </source>
</evidence>
<evidence type="ECO:0000313" key="4">
    <source>
        <dbReference type="Proteomes" id="UP001153620"/>
    </source>
</evidence>
<gene>
    <name evidence="3" type="ORF">CHIRRI_LOCUS9243</name>
</gene>
<feature type="coiled-coil region" evidence="1">
    <location>
        <begin position="50"/>
        <end position="147"/>
    </location>
</feature>
<keyword evidence="1" id="KW-0175">Coiled coil</keyword>
<dbReference type="EMBL" id="OU895879">
    <property type="protein sequence ID" value="CAG9806383.1"/>
    <property type="molecule type" value="Genomic_DNA"/>
</dbReference>
<protein>
    <submittedName>
        <fullName evidence="3">Uncharacterized protein</fullName>
    </submittedName>
</protein>
<dbReference type="OrthoDB" id="5583482at2759"/>
<feature type="compositionally biased region" description="Low complexity" evidence="2">
    <location>
        <begin position="499"/>
        <end position="511"/>
    </location>
</feature>
<feature type="compositionally biased region" description="Basic and acidic residues" evidence="2">
    <location>
        <begin position="485"/>
        <end position="498"/>
    </location>
</feature>
<reference evidence="3" key="2">
    <citation type="submission" date="2022-10" db="EMBL/GenBank/DDBJ databases">
        <authorList>
            <consortium name="ENA_rothamsted_submissions"/>
            <consortium name="culmorum"/>
            <person name="King R."/>
        </authorList>
    </citation>
    <scope>NUCLEOTIDE SEQUENCE</scope>
</reference>
<evidence type="ECO:0000256" key="1">
    <source>
        <dbReference type="SAM" id="Coils"/>
    </source>
</evidence>
<organism evidence="3 4">
    <name type="scientific">Chironomus riparius</name>
    <dbReference type="NCBI Taxonomy" id="315576"/>
    <lineage>
        <taxon>Eukaryota</taxon>
        <taxon>Metazoa</taxon>
        <taxon>Ecdysozoa</taxon>
        <taxon>Arthropoda</taxon>
        <taxon>Hexapoda</taxon>
        <taxon>Insecta</taxon>
        <taxon>Pterygota</taxon>
        <taxon>Neoptera</taxon>
        <taxon>Endopterygota</taxon>
        <taxon>Diptera</taxon>
        <taxon>Nematocera</taxon>
        <taxon>Chironomoidea</taxon>
        <taxon>Chironomidae</taxon>
        <taxon>Chironominae</taxon>
        <taxon>Chironomus</taxon>
    </lineage>
</organism>
<dbReference type="GO" id="GO:0099518">
    <property type="term" value="P:vesicle cytoskeletal trafficking"/>
    <property type="evidence" value="ECO:0007669"/>
    <property type="project" value="TreeGrafter"/>
</dbReference>
<dbReference type="PANTHER" id="PTHR18911">
    <property type="entry name" value="CTCL TUMOR ANTIGEN HD-CL-01"/>
    <property type="match status" value="1"/>
</dbReference>
<sequence>MFIKYTGGKQLLEKKQFMDSENCVINKNEEEQATQESIKSVEPIVETNGHDEIIKKLKDAEEKAAKLEQTVNSKTDFIKLLEHQKINSEKELVQLKKERENAVIRYVTVEKSLLDAKNLGQNFEKKVKDLQREIELLNGKIKQGASDKTRICGILDDKCHELRLSQREIEKLKYEHTGLDTKLKWHAQKALQETEARMKAEKWIDELTAEINKLKLSEINRAKDELEIERNMLAEKQLVEVNANMILIKHDNEEKTRKIEGLERKCHHLEAELDSLSSKYSNLNKEHDETIKDVASLRQQNDDCQCLLDKQTLKIAELQSNQNDLEIIKTQFSLEKESNRQFKNEISLLTAQIDEQNEETEKWKANEMELLQLNKELTETVVKLKNECSTSNSKALTMSVENEMIKKDKSYYENIISDLKNQLDEDIKKRNSDCQLMAKHISEKTKTIENLQRKVEELSGELEAQGKKNSHTVKELTREISQLTKKLDSNSNRSEKKSPTPSTASESSTESQHNEYPTLSFEPSQKSLIDRIVRLQNEIVRKSEKIDFLENHQAQLVEELKKKSKLLHHYLLREQAGQLLKSRKVPDTTNMTFELAIEVNRKLQNTLEDTILKNITLKENLDQLSQEVDRMKRIAAATSNKK</sequence>
<dbReference type="GO" id="GO:0031267">
    <property type="term" value="F:small GTPase binding"/>
    <property type="evidence" value="ECO:0007669"/>
    <property type="project" value="TreeGrafter"/>
</dbReference>
<accession>A0A9N9RYI9</accession>